<organism evidence="1 2">
    <name type="scientific">Candidatus Niyogibacteria bacterium CG10_big_fil_rev_8_21_14_0_10_42_19</name>
    <dbReference type="NCBI Taxonomy" id="1974725"/>
    <lineage>
        <taxon>Bacteria</taxon>
        <taxon>Candidatus Niyogiibacteriota</taxon>
    </lineage>
</organism>
<protein>
    <submittedName>
        <fullName evidence="1">Uncharacterized protein</fullName>
    </submittedName>
</protein>
<accession>A0A2H0TGB8</accession>
<reference evidence="2" key="1">
    <citation type="submission" date="2017-09" db="EMBL/GenBank/DDBJ databases">
        <title>Depth-based differentiation of microbial function through sediment-hosted aquifers and enrichment of novel symbionts in the deep terrestrial subsurface.</title>
        <authorList>
            <person name="Probst A.J."/>
            <person name="Ladd B."/>
            <person name="Jarett J.K."/>
            <person name="Geller-Mcgrath D.E."/>
            <person name="Sieber C.M.K."/>
            <person name="Emerson J.B."/>
            <person name="Anantharaman K."/>
            <person name="Thomas B.C."/>
            <person name="Malmstrom R."/>
            <person name="Stieglmeier M."/>
            <person name="Klingl A."/>
            <person name="Woyke T."/>
            <person name="Ryan C.M."/>
            <person name="Banfield J.F."/>
        </authorList>
    </citation>
    <scope>NUCLEOTIDE SEQUENCE [LARGE SCALE GENOMIC DNA]</scope>
</reference>
<sequence>WRDLHRQQFSTHYRTLVTPNLGFYKYDKPAPQGFMGACLDVWDKNHKFYNFMKSKIVGNIPAELMQYPMALGNLVGFQIGGNLSQMEFCNWQRTKYSVNHEVRRIFVGIEQSLRSSYSWWGKISRADMTGAYVFARTKKGIVLK</sequence>
<dbReference type="Proteomes" id="UP000229383">
    <property type="component" value="Unassembled WGS sequence"/>
</dbReference>
<comment type="caution">
    <text evidence="1">The sequence shown here is derived from an EMBL/GenBank/DDBJ whole genome shotgun (WGS) entry which is preliminary data.</text>
</comment>
<dbReference type="AlphaFoldDB" id="A0A2H0TGB8"/>
<evidence type="ECO:0000313" key="1">
    <source>
        <dbReference type="EMBL" id="PIR70582.1"/>
    </source>
</evidence>
<gene>
    <name evidence="1" type="ORF">COU46_00705</name>
</gene>
<name>A0A2H0TGB8_9BACT</name>
<proteinExistence type="predicted"/>
<feature type="non-terminal residue" evidence="1">
    <location>
        <position position="1"/>
    </location>
</feature>
<evidence type="ECO:0000313" key="2">
    <source>
        <dbReference type="Proteomes" id="UP000229383"/>
    </source>
</evidence>
<dbReference type="EMBL" id="PFCN01000010">
    <property type="protein sequence ID" value="PIR70582.1"/>
    <property type="molecule type" value="Genomic_DNA"/>
</dbReference>